<dbReference type="Gene3D" id="2.40.50.140">
    <property type="entry name" value="Nucleic acid-binding proteins"/>
    <property type="match status" value="1"/>
</dbReference>
<dbReference type="InterPro" id="IPR052165">
    <property type="entry name" value="Membrane_assoc_protease"/>
</dbReference>
<keyword evidence="3" id="KW-1133">Transmembrane helix</keyword>
<accession>A0A1S8LDM0</accession>
<evidence type="ECO:0000256" key="1">
    <source>
        <dbReference type="ARBA" id="ARBA00004141"/>
    </source>
</evidence>
<proteinExistence type="predicted"/>
<evidence type="ECO:0000256" key="2">
    <source>
        <dbReference type="ARBA" id="ARBA00022692"/>
    </source>
</evidence>
<dbReference type="EMBL" id="CP096983">
    <property type="protein sequence ID" value="URZ10899.1"/>
    <property type="molecule type" value="Genomic_DNA"/>
</dbReference>
<dbReference type="AlphaFoldDB" id="A0A1S8LDM0"/>
<dbReference type="KEGG" id="crw:CROST_016140"/>
<keyword evidence="7" id="KW-1185">Reference proteome</keyword>
<name>A0A1S8LDM0_9CLOT</name>
<dbReference type="InterPro" id="IPR002810">
    <property type="entry name" value="NfeD-like_C"/>
</dbReference>
<dbReference type="SUPFAM" id="SSF141322">
    <property type="entry name" value="NfeD domain-like"/>
    <property type="match status" value="1"/>
</dbReference>
<dbReference type="Proteomes" id="UP000190951">
    <property type="component" value="Chromosome"/>
</dbReference>
<dbReference type="GO" id="GO:0005886">
    <property type="term" value="C:plasma membrane"/>
    <property type="evidence" value="ECO:0007669"/>
    <property type="project" value="TreeGrafter"/>
</dbReference>
<evidence type="ECO:0000313" key="7">
    <source>
        <dbReference type="Proteomes" id="UP000190951"/>
    </source>
</evidence>
<dbReference type="PANTHER" id="PTHR33507:SF3">
    <property type="entry name" value="INNER MEMBRANE PROTEIN YBBJ"/>
    <property type="match status" value="1"/>
</dbReference>
<keyword evidence="4" id="KW-0472">Membrane</keyword>
<evidence type="ECO:0000256" key="3">
    <source>
        <dbReference type="ARBA" id="ARBA00022989"/>
    </source>
</evidence>
<evidence type="ECO:0000259" key="5">
    <source>
        <dbReference type="Pfam" id="PF01957"/>
    </source>
</evidence>
<dbReference type="RefSeq" id="WP_077835400.1">
    <property type="nucleotide sequence ID" value="NZ_CP096983.1"/>
</dbReference>
<dbReference type="STRING" id="84029.CROST_10820"/>
<gene>
    <name evidence="6" type="ORF">CROST_016140</name>
</gene>
<protein>
    <recommendedName>
        <fullName evidence="5">NfeD-like C-terminal domain-containing protein</fullName>
    </recommendedName>
</protein>
<organism evidence="6 7">
    <name type="scientific">Clostridium felsineum</name>
    <dbReference type="NCBI Taxonomy" id="36839"/>
    <lineage>
        <taxon>Bacteria</taxon>
        <taxon>Bacillati</taxon>
        <taxon>Bacillota</taxon>
        <taxon>Clostridia</taxon>
        <taxon>Eubacteriales</taxon>
        <taxon>Clostridiaceae</taxon>
        <taxon>Clostridium</taxon>
    </lineage>
</organism>
<comment type="subcellular location">
    <subcellularLocation>
        <location evidence="1">Membrane</location>
        <topology evidence="1">Multi-pass membrane protein</topology>
    </subcellularLocation>
</comment>
<reference evidence="6 7" key="1">
    <citation type="submission" date="2022-04" db="EMBL/GenBank/DDBJ databases">
        <title>Genome sequence of C. roseum typestrain.</title>
        <authorList>
            <person name="Poehlein A."/>
            <person name="Schoch T."/>
            <person name="Duerre P."/>
            <person name="Daniel R."/>
        </authorList>
    </citation>
    <scope>NUCLEOTIDE SEQUENCE [LARGE SCALE GENOMIC DNA]</scope>
    <source>
        <strain evidence="6 7">DSM 7320</strain>
    </source>
</reference>
<dbReference type="PANTHER" id="PTHR33507">
    <property type="entry name" value="INNER MEMBRANE PROTEIN YBBJ"/>
    <property type="match status" value="1"/>
</dbReference>
<evidence type="ECO:0000256" key="4">
    <source>
        <dbReference type="ARBA" id="ARBA00023136"/>
    </source>
</evidence>
<sequence length="146" mass="16278">MSDLLKIWIVIAIFMMIIDFWTSGFLFIWFSVGAVVAIIAGLLGAPVTVQIILFTIVSIVLLCVGYPTSKRLLNKTVKRTPLMEEKYIGREAVAEKDMDVGKSKLKVDGIYWTVKNVGEAIKKGDNFIITGIEGNKLLIRKEGEIK</sequence>
<dbReference type="Pfam" id="PF01957">
    <property type="entry name" value="NfeD"/>
    <property type="match status" value="1"/>
</dbReference>
<feature type="domain" description="NfeD-like C-terminal" evidence="5">
    <location>
        <begin position="85"/>
        <end position="141"/>
    </location>
</feature>
<keyword evidence="2" id="KW-0812">Transmembrane</keyword>
<dbReference type="InterPro" id="IPR012340">
    <property type="entry name" value="NA-bd_OB-fold"/>
</dbReference>
<evidence type="ECO:0000313" key="6">
    <source>
        <dbReference type="EMBL" id="URZ10899.1"/>
    </source>
</evidence>